<evidence type="ECO:0000256" key="1">
    <source>
        <dbReference type="PROSITE-ProRule" id="PRU00169"/>
    </source>
</evidence>
<dbReference type="Gene3D" id="3.40.50.2300">
    <property type="match status" value="1"/>
</dbReference>
<gene>
    <name evidence="3" type="ORF">U0042_22950</name>
</gene>
<organism evidence="3 4">
    <name type="scientific">Paraburkholderia kururiensis</name>
    <dbReference type="NCBI Taxonomy" id="984307"/>
    <lineage>
        <taxon>Bacteria</taxon>
        <taxon>Pseudomonadati</taxon>
        <taxon>Pseudomonadota</taxon>
        <taxon>Betaproteobacteria</taxon>
        <taxon>Burkholderiales</taxon>
        <taxon>Burkholderiaceae</taxon>
        <taxon>Paraburkholderia</taxon>
    </lineage>
</organism>
<dbReference type="EMBL" id="CP139965">
    <property type="protein sequence ID" value="WQD76909.1"/>
    <property type="molecule type" value="Genomic_DNA"/>
</dbReference>
<dbReference type="Proteomes" id="UP001325479">
    <property type="component" value="Chromosome"/>
</dbReference>
<name>A0ABZ0WHW1_9BURK</name>
<proteinExistence type="predicted"/>
<sequence length="364" mass="41107">MLFREGPVHRIRADIPAAMTPDTIKPFFFPTTVGFVDDSAAFLSNLSLQLGSQLAFRLFNSPVQALRSINDKPDAGAGERFVEPFFEPYRDRTDEDDTHHVIAMSLEAIRRQVHNGRRFARTSVVVVDYDMPEMNGLEFCRRIANPAVRKIILTGKANEHLAVKSFNEGLIDRFIRKQDSEAIATLNRAVEDLQNAYFEKACGTVLDTLAVTEYAFLKDTLFAAKVDEIFHKLGIVEHYLSYQPNGLLMLDSAGAAYLLIVHTDETLRGVREIAIEQQAPADFIAELDSRRSLPYFWETEGYYPAQCANWQRYMHPASAFEGGRSYVYAVVKQPPGFNLSSVVPYDNYLESLDEEIRAAWGSSL</sequence>
<protein>
    <submittedName>
        <fullName evidence="3">Response regulator</fullName>
    </submittedName>
</protein>
<keyword evidence="4" id="KW-1185">Reference proteome</keyword>
<accession>A0ABZ0WHW1</accession>
<feature type="domain" description="Response regulatory" evidence="2">
    <location>
        <begin position="32"/>
        <end position="191"/>
    </location>
</feature>
<dbReference type="InterPro" id="IPR001789">
    <property type="entry name" value="Sig_transdc_resp-reg_receiver"/>
</dbReference>
<dbReference type="SUPFAM" id="SSF52172">
    <property type="entry name" value="CheY-like"/>
    <property type="match status" value="1"/>
</dbReference>
<evidence type="ECO:0000259" key="2">
    <source>
        <dbReference type="PROSITE" id="PS50110"/>
    </source>
</evidence>
<dbReference type="PROSITE" id="PS50110">
    <property type="entry name" value="RESPONSE_REGULATORY"/>
    <property type="match status" value="1"/>
</dbReference>
<keyword evidence="1" id="KW-0597">Phosphoprotein</keyword>
<feature type="modified residue" description="4-aspartylphosphate" evidence="1">
    <location>
        <position position="128"/>
    </location>
</feature>
<evidence type="ECO:0000313" key="4">
    <source>
        <dbReference type="Proteomes" id="UP001325479"/>
    </source>
</evidence>
<dbReference type="RefSeq" id="WP_232833204.1">
    <property type="nucleotide sequence ID" value="NZ_CP139965.1"/>
</dbReference>
<reference evidence="3 4" key="1">
    <citation type="submission" date="2023-12" db="EMBL/GenBank/DDBJ databases">
        <title>Genome sequencing and assembly of bacterial species from a model synthetic community.</title>
        <authorList>
            <person name="Hogle S.L."/>
        </authorList>
    </citation>
    <scope>NUCLEOTIDE SEQUENCE [LARGE SCALE GENOMIC DNA]</scope>
    <source>
        <strain evidence="3 4">HAMBI 2494</strain>
    </source>
</reference>
<dbReference type="InterPro" id="IPR011006">
    <property type="entry name" value="CheY-like_superfamily"/>
</dbReference>
<dbReference type="Pfam" id="PF00072">
    <property type="entry name" value="Response_reg"/>
    <property type="match status" value="1"/>
</dbReference>
<evidence type="ECO:0000313" key="3">
    <source>
        <dbReference type="EMBL" id="WQD76909.1"/>
    </source>
</evidence>